<name>A0A7G5C9R2_WOLPI</name>
<dbReference type="RefSeq" id="WP_182159831.1">
    <property type="nucleotide sequence ID" value="NZ_CP050531.1"/>
</dbReference>
<reference evidence="2 3" key="2">
    <citation type="journal article" date="2020" name="Mol. Biol. Evol.">
        <title>Life and death of selfish genes: comparative genomics reveals the dynamic evolution of cytoplasmic incompatibility.</title>
        <authorList>
            <person name="Martinez J."/>
            <person name="Klasson L."/>
            <person name="Welch J."/>
            <person name="Jiggins F.M."/>
        </authorList>
    </citation>
    <scope>NUCLEOTIDE SEQUENCE [LARGE SCALE GENOMIC DNA]</scope>
    <source>
        <strain evidence="2">WStv</strain>
    </source>
</reference>
<sequence>MHSSNDNGGGIKRDSCTIIEQIGLDEVKTYELQRERSKPNTQLDSSSATSAGSSKDKRKSKWCCC</sequence>
<dbReference type="Proteomes" id="UP000515744">
    <property type="component" value="Chromosome"/>
</dbReference>
<feature type="region of interest" description="Disordered" evidence="1">
    <location>
        <begin position="33"/>
        <end position="65"/>
    </location>
</feature>
<protein>
    <submittedName>
        <fullName evidence="2">Uncharacterized protein</fullName>
    </submittedName>
</protein>
<dbReference type="EMBL" id="CP050531">
    <property type="protein sequence ID" value="QMV45946.1"/>
    <property type="molecule type" value="Genomic_DNA"/>
</dbReference>
<dbReference type="AlphaFoldDB" id="A0A7G5C9R2"/>
<proteinExistence type="predicted"/>
<reference evidence="3" key="1">
    <citation type="journal article" date="2020" name="Mol. Biol.">
        <title>Life and death of selfish genes: comparative genomics reveals the dynamic evolution of cytoplasmic incompatibility.</title>
        <authorList>
            <person name="Martinez J."/>
            <person name="Klasson L."/>
            <person name="Welch J."/>
            <person name="Jiggins F.M."/>
        </authorList>
    </citation>
    <scope>NUCLEOTIDE SEQUENCE [LARGE SCALE GENOMIC DNA]</scope>
</reference>
<feature type="compositionally biased region" description="Basic residues" evidence="1">
    <location>
        <begin position="56"/>
        <end position="65"/>
    </location>
</feature>
<evidence type="ECO:0000313" key="3">
    <source>
        <dbReference type="Proteomes" id="UP000515744"/>
    </source>
</evidence>
<gene>
    <name evidence="2" type="ORF">HC358_02415</name>
</gene>
<accession>A0A7G5C9R2</accession>
<evidence type="ECO:0000313" key="2">
    <source>
        <dbReference type="EMBL" id="QMV45946.1"/>
    </source>
</evidence>
<organism evidence="2 3">
    <name type="scientific">Wolbachia pipientis</name>
    <dbReference type="NCBI Taxonomy" id="955"/>
    <lineage>
        <taxon>Bacteria</taxon>
        <taxon>Pseudomonadati</taxon>
        <taxon>Pseudomonadota</taxon>
        <taxon>Alphaproteobacteria</taxon>
        <taxon>Rickettsiales</taxon>
        <taxon>Anaplasmataceae</taxon>
        <taxon>Wolbachieae</taxon>
        <taxon>Wolbachia</taxon>
    </lineage>
</organism>
<evidence type="ECO:0000256" key="1">
    <source>
        <dbReference type="SAM" id="MobiDB-lite"/>
    </source>
</evidence>